<feature type="compositionally biased region" description="Basic and acidic residues" evidence="7">
    <location>
        <begin position="47"/>
        <end position="62"/>
    </location>
</feature>
<feature type="compositionally biased region" description="Low complexity" evidence="7">
    <location>
        <begin position="1168"/>
        <end position="1180"/>
    </location>
</feature>
<dbReference type="InterPro" id="IPR045322">
    <property type="entry name" value="HECTD1/TRIP12-like"/>
</dbReference>
<dbReference type="Pfam" id="PF25579">
    <property type="entry name" value="TPR_TRIP12_N"/>
    <property type="match status" value="1"/>
</dbReference>
<dbReference type="InterPro" id="IPR016024">
    <property type="entry name" value="ARM-type_fold"/>
</dbReference>
<keyword evidence="4" id="KW-0808">Transferase</keyword>
<feature type="region of interest" description="Disordered" evidence="7">
    <location>
        <begin position="464"/>
        <end position="483"/>
    </location>
</feature>
<feature type="region of interest" description="Disordered" evidence="7">
    <location>
        <begin position="977"/>
        <end position="1048"/>
    </location>
</feature>
<organism evidence="9">
    <name type="scientific">Hanusia phi</name>
    <dbReference type="NCBI Taxonomy" id="3032"/>
    <lineage>
        <taxon>Eukaryota</taxon>
        <taxon>Cryptophyceae</taxon>
        <taxon>Pyrenomonadales</taxon>
        <taxon>Geminigeraceae</taxon>
        <taxon>Hanusia</taxon>
    </lineage>
</organism>
<proteinExistence type="inferred from homology"/>
<name>A0A7S0F2T4_9CRYP</name>
<dbReference type="Gene3D" id="1.25.10.10">
    <property type="entry name" value="Leucine-rich Repeat Variant"/>
    <property type="match status" value="2"/>
</dbReference>
<feature type="region of interest" description="Disordered" evidence="7">
    <location>
        <begin position="801"/>
        <end position="841"/>
    </location>
</feature>
<feature type="region of interest" description="Disordered" evidence="7">
    <location>
        <begin position="1069"/>
        <end position="1094"/>
    </location>
</feature>
<dbReference type="SUPFAM" id="SSF48371">
    <property type="entry name" value="ARM repeat"/>
    <property type="match status" value="1"/>
</dbReference>
<evidence type="ECO:0000259" key="8">
    <source>
        <dbReference type="PROSITE" id="PS50237"/>
    </source>
</evidence>
<dbReference type="Gene3D" id="3.30.2160.10">
    <property type="entry name" value="Hect, E3 ligase catalytic domain"/>
    <property type="match status" value="1"/>
</dbReference>
<dbReference type="PANTHER" id="PTHR45670">
    <property type="entry name" value="E3 UBIQUITIN-PROTEIN LIGASE TRIP12"/>
    <property type="match status" value="1"/>
</dbReference>
<feature type="compositionally biased region" description="Low complexity" evidence="7">
    <location>
        <begin position="1148"/>
        <end position="1160"/>
    </location>
</feature>
<dbReference type="GO" id="GO:0061630">
    <property type="term" value="F:ubiquitin protein ligase activity"/>
    <property type="evidence" value="ECO:0007669"/>
    <property type="project" value="UniProtKB-EC"/>
</dbReference>
<comment type="catalytic activity">
    <reaction evidence="1">
        <text>S-ubiquitinyl-[E2 ubiquitin-conjugating enzyme]-L-cysteine + [acceptor protein]-L-lysine = [E2 ubiquitin-conjugating enzyme]-L-cysteine + N(6)-ubiquitinyl-[acceptor protein]-L-lysine.</text>
        <dbReference type="EC" id="2.3.2.26"/>
    </reaction>
</comment>
<protein>
    <recommendedName>
        <fullName evidence="3">HECT-type E3 ubiquitin transferase</fullName>
        <ecNumber evidence="3">2.3.2.26</ecNumber>
    </recommendedName>
</protein>
<evidence type="ECO:0000256" key="7">
    <source>
        <dbReference type="SAM" id="MobiDB-lite"/>
    </source>
</evidence>
<feature type="compositionally biased region" description="Basic and acidic residues" evidence="7">
    <location>
        <begin position="828"/>
        <end position="837"/>
    </location>
</feature>
<dbReference type="SUPFAM" id="SSF56204">
    <property type="entry name" value="Hect, E3 ligase catalytic domain"/>
    <property type="match status" value="1"/>
</dbReference>
<evidence type="ECO:0000256" key="1">
    <source>
        <dbReference type="ARBA" id="ARBA00000885"/>
    </source>
</evidence>
<dbReference type="InterPro" id="IPR035983">
    <property type="entry name" value="Hect_E3_ubiquitin_ligase"/>
</dbReference>
<feature type="compositionally biased region" description="Low complexity" evidence="7">
    <location>
        <begin position="995"/>
        <end position="1012"/>
    </location>
</feature>
<gene>
    <name evidence="9" type="ORF">HPHI1048_LOCUS20208</name>
</gene>
<evidence type="ECO:0000313" key="9">
    <source>
        <dbReference type="EMBL" id="CAD8502001.1"/>
    </source>
</evidence>
<feature type="compositionally biased region" description="Basic and acidic residues" evidence="7">
    <location>
        <begin position="87"/>
        <end position="118"/>
    </location>
</feature>
<dbReference type="Pfam" id="PF00632">
    <property type="entry name" value="HECT"/>
    <property type="match status" value="1"/>
</dbReference>
<dbReference type="InterPro" id="IPR011989">
    <property type="entry name" value="ARM-like"/>
</dbReference>
<evidence type="ECO:0000256" key="5">
    <source>
        <dbReference type="ARBA" id="ARBA00022786"/>
    </source>
</evidence>
<feature type="compositionally biased region" description="Basic and acidic residues" evidence="7">
    <location>
        <begin position="466"/>
        <end position="483"/>
    </location>
</feature>
<feature type="domain" description="HECT" evidence="8">
    <location>
        <begin position="1464"/>
        <end position="1842"/>
    </location>
</feature>
<feature type="compositionally biased region" description="Basic and acidic residues" evidence="7">
    <location>
        <begin position="1028"/>
        <end position="1039"/>
    </location>
</feature>
<keyword evidence="5 6" id="KW-0833">Ubl conjugation pathway</keyword>
<dbReference type="EMBL" id="HBEO01029763">
    <property type="protein sequence ID" value="CAD8502001.1"/>
    <property type="molecule type" value="Transcribed_RNA"/>
</dbReference>
<dbReference type="GO" id="GO:0043161">
    <property type="term" value="P:proteasome-mediated ubiquitin-dependent protein catabolic process"/>
    <property type="evidence" value="ECO:0007669"/>
    <property type="project" value="TreeGrafter"/>
</dbReference>
<dbReference type="SMART" id="SM00119">
    <property type="entry name" value="HECTc"/>
    <property type="match status" value="1"/>
</dbReference>
<dbReference type="PANTHER" id="PTHR45670:SF1">
    <property type="entry name" value="E3 UBIQUITIN-PROTEIN LIGASE HECTD1"/>
    <property type="match status" value="1"/>
</dbReference>
<dbReference type="PROSITE" id="PS50237">
    <property type="entry name" value="HECT"/>
    <property type="match status" value="1"/>
</dbReference>
<feature type="compositionally biased region" description="Polar residues" evidence="7">
    <location>
        <begin position="119"/>
        <end position="133"/>
    </location>
</feature>
<feature type="region of interest" description="Disordered" evidence="7">
    <location>
        <begin position="1"/>
        <end position="133"/>
    </location>
</feature>
<evidence type="ECO:0000256" key="6">
    <source>
        <dbReference type="PROSITE-ProRule" id="PRU00104"/>
    </source>
</evidence>
<accession>A0A7S0F2T4</accession>
<dbReference type="InterPro" id="IPR000569">
    <property type="entry name" value="HECT_dom"/>
</dbReference>
<feature type="region of interest" description="Disordered" evidence="7">
    <location>
        <begin position="1147"/>
        <end position="1211"/>
    </location>
</feature>
<sequence length="1842" mass="202278">MEEGSRDLRGRPTRKRPTEAPPEAPRSTRRRKLESESDATLSSTPSLRERRQDAQESSEGKRTRSSAVSHISVAPEDEISLPRVTRNNKDATNKREAGKDAEAKSENKSRGKKSEKNSDGNLSTATLSGRPPSLSNIFGSLGSSVTGSSSDACTLNNLRRLLGGIGASFDLPVPGGLMRGLSPRFRTLLEGLKADGDITRQEDALNQLCEVLCMATEDTLQGFSVEGFLPSLIKLIGCESSPEIMLHACRAIQYIMEIIPQSSSAVVQFGSIPPLCSKLKSIEYIDVAEQALLTLHKISKDHAVHLLRAEGVSAVLSFLDFFPITVQRTGMTTVANMCRRVNSDTLPLIVDSIPNLSQMILHSDAKLVEQVCTAFCRLVTCFQGQQSALEQIAAHGLIPNIWRLVSSYLSDGNSVSEVESGRVATFGQDMCVQLLHMLAILGYASPMLGLSLLQQENVGQTLKSKILTDRGSESSTGTERRRSRVEISIKIAPELLRALMALTTSLLPKLPPLPPKENVRESKSAPKGGNKRKSSPNSLNATKASADESHWATNSEVMESFGEQMMEAVLSSASVSIDSQLRYDSLSALSTLCYYMPEEKIRHLVPQDNICELISMLLASESNGMRFFALVLIHNLISKCQDVYMPLLCREGIVFTVHKLMKENRSKNNSQGATKDEKNHSSPGNPILERTNVATLSRASCARDSKNEAKFGPMLSFVCSKYFPKVDDKEDACGGLTPLVSKLKELGSSLLDAAEKEDEQKANEYLEEILSHFEDSATVSTFEMRCSGICETLLNFLTSKGGDGNEQADRGKSSSESDRSRSRARNPPRGEAKKEKATNPTILEARRQKFFSIAMNTKSGTDGHVTCPVKVLIHKLVAALNNTDGFWLDPQVISSESEVPGVRQPRMMMQALRLKFQRSARGASSLKDYANPVVIDPSASVSAVHDFLWPKVRSRNSDGMLASGRFLGSDIGESARASASSRRSLDDETQSEAVSRQLAQASESASASATRASRARRDVAKSSNPVTKGRDSSSSRVSREATGSSRGDESLQYLQSYFADSGSADLGLESSMNAMSDGEGEVEGEAEVEGEGDEMELENVVRATLFGEEGMDDEDVFEGEMEEDILLDDSMEDPVEDNRMQVLDIHVSNSSNPQPNHSSSAVDQPKDSQSASRSSRSGRSTSHRQAESTSTRAAVANHSSEPAAEAEAASSLNVAKKPEATSGPFLRLAVGGIELANHDMSILEAVLHSLSTSKSQTSLQEVQISLWNRIHVIEYALHGNDRTRWKSMKQPKSGILGLDVTKQSTLVASRAWSFLDASQSANRFSDDKEIPETTKAMLRLIAMLVAVNSDLPLTDPRRVKPNEMIVGNLSFKASMMVRDPLLPYIHQVPQWIKVLLVDYPFLLGHDVRQTYFDHEAFGVLSVLRSMSRHDGRERHPGQSRPRQKVRVGRKHILESAKRVMEVFNQHNIPQGSSLEIEFSGEVGTGKGPTQEFFTYFCREVQLRSLGLWWDSGSSDSTHFCPANGLFPAPLNPLASVADRAKKLDAFEVIGWICAKAIHDGRLLDLPISAPFSRVLLGHPLEAGDLKLLAPEVYENWKRFKAIADEKKKIETDQELTAEEKAARISALTVDGVALEDLSIVFTVPGYDMPLKTNGENEVVNLDNVDEYVRLLPQTVLVEGVRPLFDSFRKGFSRVFKVEFLQTFCVDELREVFASDNGLLDWNPDTLLHVFKFEHGYKTTSPAARQLVEVLAELPLESKRKFLSFCTGCPRLPVGGFAALKPPLTVVKKELPQDSAQNLLDQQLPSVMTCANYLKLPEYSSPSIMKERLCVAFQEANGSFHLS</sequence>
<feature type="region of interest" description="Disordered" evidence="7">
    <location>
        <begin position="665"/>
        <end position="689"/>
    </location>
</feature>
<feature type="compositionally biased region" description="Basic and acidic residues" evidence="7">
    <location>
        <begin position="1"/>
        <end position="10"/>
    </location>
</feature>
<feature type="compositionally biased region" description="Basic and acidic residues" evidence="7">
    <location>
        <begin position="807"/>
        <end position="821"/>
    </location>
</feature>
<evidence type="ECO:0000256" key="4">
    <source>
        <dbReference type="ARBA" id="ARBA00022679"/>
    </source>
</evidence>
<dbReference type="Gene3D" id="3.30.2410.10">
    <property type="entry name" value="Hect, E3 ligase catalytic domain"/>
    <property type="match status" value="1"/>
</dbReference>
<dbReference type="Gene3D" id="3.90.1750.10">
    <property type="entry name" value="Hect, E3 ligase catalytic domains"/>
    <property type="match status" value="1"/>
</dbReference>
<feature type="compositionally biased region" description="Low complexity" evidence="7">
    <location>
        <begin position="1199"/>
        <end position="1211"/>
    </location>
</feature>
<feature type="region of interest" description="Disordered" evidence="7">
    <location>
        <begin position="510"/>
        <end position="549"/>
    </location>
</feature>
<feature type="compositionally biased region" description="Acidic residues" evidence="7">
    <location>
        <begin position="1078"/>
        <end position="1094"/>
    </location>
</feature>
<comment type="similarity">
    <text evidence="2">Belongs to the UPL family. K-HECT subfamily.</text>
</comment>
<evidence type="ECO:0000256" key="3">
    <source>
        <dbReference type="ARBA" id="ARBA00012485"/>
    </source>
</evidence>
<reference evidence="9" key="1">
    <citation type="submission" date="2021-01" db="EMBL/GenBank/DDBJ databases">
        <authorList>
            <person name="Corre E."/>
            <person name="Pelletier E."/>
            <person name="Niang G."/>
            <person name="Scheremetjew M."/>
            <person name="Finn R."/>
            <person name="Kale V."/>
            <person name="Holt S."/>
            <person name="Cochrane G."/>
            <person name="Meng A."/>
            <person name="Brown T."/>
            <person name="Cohen L."/>
        </authorList>
    </citation>
    <scope>NUCLEOTIDE SEQUENCE</scope>
    <source>
        <strain evidence="9">CCMP325</strain>
    </source>
</reference>
<feature type="active site" description="Glycyl thioester intermediate" evidence="6">
    <location>
        <position position="1809"/>
    </location>
</feature>
<evidence type="ECO:0000256" key="2">
    <source>
        <dbReference type="ARBA" id="ARBA00006331"/>
    </source>
</evidence>
<dbReference type="EC" id="2.3.2.26" evidence="3"/>
<dbReference type="GO" id="GO:0000209">
    <property type="term" value="P:protein polyubiquitination"/>
    <property type="evidence" value="ECO:0007669"/>
    <property type="project" value="TreeGrafter"/>
</dbReference>
<dbReference type="InterPro" id="IPR057948">
    <property type="entry name" value="TPR_TRIP12_N"/>
</dbReference>